<dbReference type="InterPro" id="IPR011766">
    <property type="entry name" value="TPP_enzyme_TPP-bd"/>
</dbReference>
<comment type="similarity">
    <text evidence="1 3">Belongs to the TPP enzyme family.</text>
</comment>
<keyword evidence="2 3" id="KW-0786">Thiamine pyrophosphate</keyword>
<gene>
    <name evidence="7" type="ORF">RAMLITH_20600</name>
</gene>
<dbReference type="Pfam" id="PF00205">
    <property type="entry name" value="TPP_enzyme_M"/>
    <property type="match status" value="1"/>
</dbReference>
<evidence type="ECO:0000259" key="5">
    <source>
        <dbReference type="Pfam" id="PF02775"/>
    </source>
</evidence>
<dbReference type="Pfam" id="PF02775">
    <property type="entry name" value="TPP_enzyme_C"/>
    <property type="match status" value="1"/>
</dbReference>
<evidence type="ECO:0000313" key="7">
    <source>
        <dbReference type="EMBL" id="NKE68221.1"/>
    </source>
</evidence>
<comment type="caution">
    <text evidence="7">The sequence shown here is derived from an EMBL/GenBank/DDBJ whole genome shotgun (WGS) entry which is preliminary data.</text>
</comment>
<sequence length="556" mass="58703">MATETLRGADAFVRLLQDEGVSHLFGNPGTTELGIMEAVGHSPGLRFVLGLQEAAVLGMADGYARASQRLVACNLHAAPGLGNAMGALYNAKFAGSPVLVTAGQHETGHGLQEPMLYEPLVRIAEPLVKWAVEVPRLQDLPRIVHRAAKVALTAPMGPVFLSLPGDIMDASAPLDLGRRTRVEHRVRPADEVLEQLAARLLAARRPVIIAGREVAAGDAFAELARLAELLGAGVFHEPVPYNARFDVEHPAFLGDLTRRQETARTLLKPFDLVVCVGADLLRMSVHSPVDPLPAGMPVVHLSNRDWELGKNHATELAIRADVPETLRALLPLLEARVTPGYAEGAALRLRDLSARNWRSKAAAARAKLRAHEPGSGIDPAFLMMTLAGVLPRQAIVVEEALTAAPALATFVPVHSPTGFYGLASGGLGFALPGAVGISLAHPGRPVVAAVGDGSAMYGVQALWSAAQQQLPITYVVIDNGGYRILQERLLARGRSTNLVGMELREPAIDWVAVAQGFGLAATRVGEPAALHGALGQAIASGRPALVQVMMAGAADR</sequence>
<evidence type="ECO:0000256" key="3">
    <source>
        <dbReference type="RuleBase" id="RU362132"/>
    </source>
</evidence>
<proteinExistence type="inferred from homology"/>
<keyword evidence="8" id="KW-1185">Reference proteome</keyword>
<dbReference type="EMBL" id="VTOX01000009">
    <property type="protein sequence ID" value="NKE68221.1"/>
    <property type="molecule type" value="Genomic_DNA"/>
</dbReference>
<dbReference type="RefSeq" id="WP_168109345.1">
    <property type="nucleotide sequence ID" value="NZ_VTOX01000009.1"/>
</dbReference>
<dbReference type="Proteomes" id="UP000521868">
    <property type="component" value="Unassembled WGS sequence"/>
</dbReference>
<feature type="domain" description="Thiamine pyrophosphate enzyme central" evidence="4">
    <location>
        <begin position="193"/>
        <end position="329"/>
    </location>
</feature>
<dbReference type="CDD" id="cd07035">
    <property type="entry name" value="TPP_PYR_POX_like"/>
    <property type="match status" value="1"/>
</dbReference>
<dbReference type="Gene3D" id="3.40.50.1220">
    <property type="entry name" value="TPP-binding domain"/>
    <property type="match status" value="1"/>
</dbReference>
<dbReference type="GO" id="GO:0030976">
    <property type="term" value="F:thiamine pyrophosphate binding"/>
    <property type="evidence" value="ECO:0007669"/>
    <property type="project" value="InterPro"/>
</dbReference>
<dbReference type="Gene3D" id="3.40.50.970">
    <property type="match status" value="2"/>
</dbReference>
<dbReference type="GO" id="GO:0050660">
    <property type="term" value="F:flavin adenine dinucleotide binding"/>
    <property type="evidence" value="ECO:0007669"/>
    <property type="project" value="TreeGrafter"/>
</dbReference>
<dbReference type="InterPro" id="IPR045229">
    <property type="entry name" value="TPP_enz"/>
</dbReference>
<dbReference type="InterPro" id="IPR012001">
    <property type="entry name" value="Thiamin_PyroP_enz_TPP-bd_dom"/>
</dbReference>
<accession>A0A7X6DJB4</accession>
<feature type="domain" description="Thiamine pyrophosphate enzyme TPP-binding" evidence="5">
    <location>
        <begin position="407"/>
        <end position="548"/>
    </location>
</feature>
<dbReference type="PANTHER" id="PTHR18968:SF133">
    <property type="entry name" value="BENZOYLFORMATE DECARBOXYLASE"/>
    <property type="match status" value="1"/>
</dbReference>
<dbReference type="InterPro" id="IPR029061">
    <property type="entry name" value="THDP-binding"/>
</dbReference>
<dbReference type="CDD" id="cd02002">
    <property type="entry name" value="TPP_BFDC"/>
    <property type="match status" value="1"/>
</dbReference>
<name>A0A7X6DJB4_9BURK</name>
<evidence type="ECO:0000256" key="1">
    <source>
        <dbReference type="ARBA" id="ARBA00007812"/>
    </source>
</evidence>
<dbReference type="GO" id="GO:0019752">
    <property type="term" value="P:carboxylic acid metabolic process"/>
    <property type="evidence" value="ECO:0007669"/>
    <property type="project" value="UniProtKB-ARBA"/>
</dbReference>
<dbReference type="AlphaFoldDB" id="A0A7X6DJB4"/>
<evidence type="ECO:0000259" key="6">
    <source>
        <dbReference type="Pfam" id="PF02776"/>
    </source>
</evidence>
<dbReference type="InterPro" id="IPR012000">
    <property type="entry name" value="Thiamin_PyroP_enz_cen_dom"/>
</dbReference>
<dbReference type="SUPFAM" id="SSF52467">
    <property type="entry name" value="DHS-like NAD/FAD-binding domain"/>
    <property type="match status" value="1"/>
</dbReference>
<dbReference type="InterPro" id="IPR029035">
    <property type="entry name" value="DHS-like_NAD/FAD-binding_dom"/>
</dbReference>
<protein>
    <submittedName>
        <fullName evidence="7">Thiamine pyrophosphate-binding protein</fullName>
    </submittedName>
</protein>
<evidence type="ECO:0000313" key="8">
    <source>
        <dbReference type="Proteomes" id="UP000521868"/>
    </source>
</evidence>
<dbReference type="GO" id="GO:0003984">
    <property type="term" value="F:acetolactate synthase activity"/>
    <property type="evidence" value="ECO:0007669"/>
    <property type="project" value="TreeGrafter"/>
</dbReference>
<feature type="domain" description="Thiamine pyrophosphate enzyme N-terminal TPP-binding" evidence="6">
    <location>
        <begin position="7"/>
        <end position="109"/>
    </location>
</feature>
<dbReference type="Pfam" id="PF02776">
    <property type="entry name" value="TPP_enzyme_N"/>
    <property type="match status" value="1"/>
</dbReference>
<dbReference type="PANTHER" id="PTHR18968">
    <property type="entry name" value="THIAMINE PYROPHOSPHATE ENZYMES"/>
    <property type="match status" value="1"/>
</dbReference>
<evidence type="ECO:0000259" key="4">
    <source>
        <dbReference type="Pfam" id="PF00205"/>
    </source>
</evidence>
<reference evidence="7 8" key="1">
    <citation type="journal article" date="2020" name="Nature">
        <title>Bacterial chemolithoautotrophy via manganese oxidation.</title>
        <authorList>
            <person name="Yu H."/>
            <person name="Leadbetter J.R."/>
        </authorList>
    </citation>
    <scope>NUCLEOTIDE SEQUENCE [LARGE SCALE GENOMIC DNA]</scope>
    <source>
        <strain evidence="7 8">RBP-1</strain>
    </source>
</reference>
<organism evidence="7 8">
    <name type="scientific">Ramlibacter lithotrophicus</name>
    <dbReference type="NCBI Taxonomy" id="2606681"/>
    <lineage>
        <taxon>Bacteria</taxon>
        <taxon>Pseudomonadati</taxon>
        <taxon>Pseudomonadota</taxon>
        <taxon>Betaproteobacteria</taxon>
        <taxon>Burkholderiales</taxon>
        <taxon>Comamonadaceae</taxon>
        <taxon>Ramlibacter</taxon>
    </lineage>
</organism>
<dbReference type="GO" id="GO:0000287">
    <property type="term" value="F:magnesium ion binding"/>
    <property type="evidence" value="ECO:0007669"/>
    <property type="project" value="InterPro"/>
</dbReference>
<dbReference type="SUPFAM" id="SSF52518">
    <property type="entry name" value="Thiamin diphosphate-binding fold (THDP-binding)"/>
    <property type="match status" value="2"/>
</dbReference>
<evidence type="ECO:0000256" key="2">
    <source>
        <dbReference type="ARBA" id="ARBA00023052"/>
    </source>
</evidence>